<dbReference type="CDD" id="cd04476">
    <property type="entry name" value="RPA1_DBD_C"/>
    <property type="match status" value="1"/>
</dbReference>
<dbReference type="FunFam" id="2.40.50.140:FF:000117">
    <property type="entry name" value="Replication protein A subunit"/>
    <property type="match status" value="1"/>
</dbReference>
<evidence type="ECO:0000256" key="6">
    <source>
        <dbReference type="ARBA" id="ARBA00022833"/>
    </source>
</evidence>
<evidence type="ECO:0000256" key="5">
    <source>
        <dbReference type="ARBA" id="ARBA00022771"/>
    </source>
</evidence>
<dbReference type="InParanoid" id="A0A067RKT9"/>
<dbReference type="Pfam" id="PF02721">
    <property type="entry name" value="DUF223"/>
    <property type="match status" value="1"/>
</dbReference>
<dbReference type="GO" id="GO:0006281">
    <property type="term" value="P:DNA repair"/>
    <property type="evidence" value="ECO:0007669"/>
    <property type="project" value="InterPro"/>
</dbReference>
<evidence type="ECO:0000256" key="9">
    <source>
        <dbReference type="ARBA" id="ARBA00058595"/>
    </source>
</evidence>
<dbReference type="InterPro" id="IPR031657">
    <property type="entry name" value="REPA_OB_2"/>
</dbReference>
<dbReference type="GO" id="GO:0003677">
    <property type="term" value="F:DNA binding"/>
    <property type="evidence" value="ECO:0007669"/>
    <property type="project" value="UniProtKB-KW"/>
</dbReference>
<dbReference type="InterPro" id="IPR012340">
    <property type="entry name" value="NA-bd_OB-fold"/>
</dbReference>
<dbReference type="GO" id="GO:0006310">
    <property type="term" value="P:DNA recombination"/>
    <property type="evidence" value="ECO:0007669"/>
    <property type="project" value="InterPro"/>
</dbReference>
<dbReference type="InterPro" id="IPR047192">
    <property type="entry name" value="Euk_RPA1_DBD_C"/>
</dbReference>
<keyword evidence="8 11" id="KW-0539">Nucleus</keyword>
<dbReference type="PANTHER" id="PTHR47165">
    <property type="entry name" value="OS03G0429900 PROTEIN"/>
    <property type="match status" value="1"/>
</dbReference>
<dbReference type="FunFam" id="2.40.50.140:FF:000064">
    <property type="entry name" value="Replication protein A subunit"/>
    <property type="match status" value="1"/>
</dbReference>
<feature type="compositionally biased region" description="Low complexity" evidence="12">
    <location>
        <begin position="144"/>
        <end position="166"/>
    </location>
</feature>
<reference evidence="17 18" key="1">
    <citation type="journal article" date="2014" name="Nat. Commun.">
        <title>Molecular traces of alternative social organization in a termite genome.</title>
        <authorList>
            <person name="Terrapon N."/>
            <person name="Li C."/>
            <person name="Robertson H.M."/>
            <person name="Ji L."/>
            <person name="Meng X."/>
            <person name="Booth W."/>
            <person name="Chen Z."/>
            <person name="Childers C.P."/>
            <person name="Glastad K.M."/>
            <person name="Gokhale K."/>
            <person name="Gowin J."/>
            <person name="Gronenberg W."/>
            <person name="Hermansen R.A."/>
            <person name="Hu H."/>
            <person name="Hunt B.G."/>
            <person name="Huylmans A.K."/>
            <person name="Khalil S.M."/>
            <person name="Mitchell R.D."/>
            <person name="Munoz-Torres M.C."/>
            <person name="Mustard J.A."/>
            <person name="Pan H."/>
            <person name="Reese J.T."/>
            <person name="Scharf M.E."/>
            <person name="Sun F."/>
            <person name="Vogel H."/>
            <person name="Xiao J."/>
            <person name="Yang W."/>
            <person name="Yang Z."/>
            <person name="Yang Z."/>
            <person name="Zhou J."/>
            <person name="Zhu J."/>
            <person name="Brent C.S."/>
            <person name="Elsik C.G."/>
            <person name="Goodisman M.A."/>
            <person name="Liberles D.A."/>
            <person name="Roe R.M."/>
            <person name="Vargo E.L."/>
            <person name="Vilcinskas A."/>
            <person name="Wang J."/>
            <person name="Bornberg-Bauer E."/>
            <person name="Korb J."/>
            <person name="Zhang G."/>
            <person name="Liebig J."/>
        </authorList>
    </citation>
    <scope>NUCLEOTIDE SEQUENCE [LARGE SCALE GENOMIC DNA]</scope>
    <source>
        <tissue evidence="17">Whole organism</tissue>
    </source>
</reference>
<feature type="domain" description="Replication protein A 70 kDa DNA-binding subunit B/D first OB fold" evidence="13">
    <location>
        <begin position="169"/>
        <end position="274"/>
    </location>
</feature>
<dbReference type="FunFam" id="2.40.50.140:FF:000090">
    <property type="entry name" value="Replication protein A subunit"/>
    <property type="match status" value="1"/>
</dbReference>
<comment type="subcellular location">
    <subcellularLocation>
        <location evidence="1 11">Nucleus</location>
    </subcellularLocation>
</comment>
<evidence type="ECO:0000256" key="8">
    <source>
        <dbReference type="ARBA" id="ARBA00023242"/>
    </source>
</evidence>
<name>A0A067RKT9_ZOONE</name>
<feature type="region of interest" description="Disordered" evidence="12">
    <location>
        <begin position="120"/>
        <end position="166"/>
    </location>
</feature>
<comment type="function">
    <text evidence="9 11">As part of the heterotrimeric replication protein A complex (RPA/RP-A), binds and stabilizes single-stranded DNA intermediates, that form during DNA replication or upon DNA stress. It prevents their reannealing and in parallel, recruits and activates different proteins and complexes involved in DNA metabolism. Thereby, it plays an essential role both in DNA replication and the cellular response to DNA damage.</text>
</comment>
<dbReference type="InterPro" id="IPR004591">
    <property type="entry name" value="Rfa1"/>
</dbReference>
<dbReference type="Pfam" id="PF04057">
    <property type="entry name" value="Rep-A_N"/>
    <property type="match status" value="1"/>
</dbReference>
<feature type="domain" description="Replication protein A OB" evidence="16">
    <location>
        <begin position="291"/>
        <end position="389"/>
    </location>
</feature>
<evidence type="ECO:0000256" key="3">
    <source>
        <dbReference type="ARBA" id="ARBA00022705"/>
    </source>
</evidence>
<comment type="subunit">
    <text evidence="10 11">Component of the heterotrimeric canonical replication protein A complex (RPA).</text>
</comment>
<evidence type="ECO:0000256" key="7">
    <source>
        <dbReference type="ARBA" id="ARBA00023125"/>
    </source>
</evidence>
<dbReference type="PANTHER" id="PTHR47165:SF4">
    <property type="entry name" value="OS03G0429900 PROTEIN"/>
    <property type="match status" value="1"/>
</dbReference>
<feature type="domain" description="Replication factor A C-terminal" evidence="15">
    <location>
        <begin position="448"/>
        <end position="592"/>
    </location>
</feature>
<dbReference type="GO" id="GO:0008270">
    <property type="term" value="F:zinc ion binding"/>
    <property type="evidence" value="ECO:0007669"/>
    <property type="project" value="UniProtKB-KW"/>
</dbReference>
<evidence type="ECO:0000259" key="13">
    <source>
        <dbReference type="Pfam" id="PF02721"/>
    </source>
</evidence>
<gene>
    <name evidence="17" type="ORF">L798_00096</name>
</gene>
<dbReference type="eggNOG" id="KOG0851">
    <property type="taxonomic scope" value="Eukaryota"/>
</dbReference>
<dbReference type="InterPro" id="IPR007199">
    <property type="entry name" value="Rep_factor-A_N"/>
</dbReference>
<dbReference type="CDD" id="cd04477">
    <property type="entry name" value="RPA1N"/>
    <property type="match status" value="1"/>
</dbReference>
<sequence>MSFKLSEGALSVILAGGNVDDPVMQILGHKKIAGTSSTTGSDRFRLLVSDGRHLNSFAMLATQLNDKVTSGELSDFTVIQITRYITSMVTNSDKGDKRVMVILDVKILALGTEVGFKIGNPKPITEGTEVETGGLKQPPPSRPVQPRSSTNLVNSSAPVLSSPGSSVNTHPISSLSPYQNKWVIKARVTSKSPVRTWANARGEGKLFSIDLVDESGEIRATAFKEQCDKFYDMIEVNKVYLISRCTLKTANKKFTNIKNDYEMTFTNDTQMIPCHEDTTDIPSLTYNFIPINTLAGLETNALVDLIGVCKSSGEVQSLISRNTNRELKKRDVTLVDESNTSVSLTLWGNQAEEFDGSLQPVLAIKNGRINEFGGGKSVSLMQSSVFQINPDITEAHKLRGWFDNVGSTQEQESLSSRTGMAGGALSSNWMTFKEVQENQLGCGEKPDYFTSVATVLLVRSENSLYKACPTAECNKKVIDQNNGMYRCEKCNREYPNFKYRLLLSVSLGDLSGNQWVTCFQEVAEVVLGTTSQEIGDMFHDDKQFREVFYKAAFKTYTFRLRAKMENYNDENRLKVTVVDAKPLNVQEYNARLITEIKEMAGVGNSAK</sequence>
<dbReference type="CDD" id="cd04475">
    <property type="entry name" value="RPA1_DBD_B"/>
    <property type="match status" value="1"/>
</dbReference>
<evidence type="ECO:0000256" key="1">
    <source>
        <dbReference type="ARBA" id="ARBA00004123"/>
    </source>
</evidence>
<dbReference type="GO" id="GO:0005634">
    <property type="term" value="C:nucleus"/>
    <property type="evidence" value="ECO:0007669"/>
    <property type="project" value="UniProtKB-SubCell"/>
</dbReference>
<dbReference type="NCBIfam" id="TIGR00617">
    <property type="entry name" value="rpa1"/>
    <property type="match status" value="1"/>
</dbReference>
<dbReference type="Gene3D" id="2.40.50.140">
    <property type="entry name" value="Nucleic acid-binding proteins"/>
    <property type="match status" value="4"/>
</dbReference>
<dbReference type="EMBL" id="KK852411">
    <property type="protein sequence ID" value="KDR24447.1"/>
    <property type="molecule type" value="Genomic_DNA"/>
</dbReference>
<dbReference type="InterPro" id="IPR003871">
    <property type="entry name" value="RFA1B/D_OB_1st"/>
</dbReference>
<keyword evidence="7 11" id="KW-0238">DNA-binding</keyword>
<dbReference type="Proteomes" id="UP000027135">
    <property type="component" value="Unassembled WGS sequence"/>
</dbReference>
<dbReference type="STRING" id="136037.A0A067RKT9"/>
<dbReference type="Pfam" id="PF16900">
    <property type="entry name" value="REPA_OB_2"/>
    <property type="match status" value="1"/>
</dbReference>
<dbReference type="CDD" id="cd04474">
    <property type="entry name" value="RPA1_DBD_A"/>
    <property type="match status" value="1"/>
</dbReference>
<keyword evidence="18" id="KW-1185">Reference proteome</keyword>
<comment type="similarity">
    <text evidence="2 11">Belongs to the replication factor A protein 1 family.</text>
</comment>
<evidence type="ECO:0000313" key="18">
    <source>
        <dbReference type="Proteomes" id="UP000027135"/>
    </source>
</evidence>
<dbReference type="FunCoup" id="A0A067RKT9">
    <property type="interactions" value="2177"/>
</dbReference>
<proteinExistence type="inferred from homology"/>
<evidence type="ECO:0000256" key="10">
    <source>
        <dbReference type="ARBA" id="ARBA00062035"/>
    </source>
</evidence>
<evidence type="ECO:0000313" key="17">
    <source>
        <dbReference type="EMBL" id="KDR24447.1"/>
    </source>
</evidence>
<dbReference type="Pfam" id="PF08646">
    <property type="entry name" value="Rep_fac-A_C"/>
    <property type="match status" value="1"/>
</dbReference>
<evidence type="ECO:0000256" key="12">
    <source>
        <dbReference type="SAM" id="MobiDB-lite"/>
    </source>
</evidence>
<dbReference type="GO" id="GO:0006260">
    <property type="term" value="P:DNA replication"/>
    <property type="evidence" value="ECO:0007669"/>
    <property type="project" value="UniProtKB-KW"/>
</dbReference>
<accession>A0A067RKT9</accession>
<organism evidence="17 18">
    <name type="scientific">Zootermopsis nevadensis</name>
    <name type="common">Dampwood termite</name>
    <dbReference type="NCBI Taxonomy" id="136037"/>
    <lineage>
        <taxon>Eukaryota</taxon>
        <taxon>Metazoa</taxon>
        <taxon>Ecdysozoa</taxon>
        <taxon>Arthropoda</taxon>
        <taxon>Hexapoda</taxon>
        <taxon>Insecta</taxon>
        <taxon>Pterygota</taxon>
        <taxon>Neoptera</taxon>
        <taxon>Polyneoptera</taxon>
        <taxon>Dictyoptera</taxon>
        <taxon>Blattodea</taxon>
        <taxon>Blattoidea</taxon>
        <taxon>Termitoidae</taxon>
        <taxon>Termopsidae</taxon>
        <taxon>Zootermopsis</taxon>
    </lineage>
</organism>
<evidence type="ECO:0000259" key="14">
    <source>
        <dbReference type="Pfam" id="PF04057"/>
    </source>
</evidence>
<dbReference type="FunFam" id="2.40.50.140:FF:000041">
    <property type="entry name" value="Replication protein A subunit"/>
    <property type="match status" value="1"/>
</dbReference>
<dbReference type="InterPro" id="IPR013955">
    <property type="entry name" value="Rep_factor-A_C"/>
</dbReference>
<dbReference type="OMA" id="FNSYAML"/>
<evidence type="ECO:0000256" key="4">
    <source>
        <dbReference type="ARBA" id="ARBA00022723"/>
    </source>
</evidence>
<feature type="domain" description="Replication factor-A protein 1 N-terminal" evidence="14">
    <location>
        <begin position="5"/>
        <end position="108"/>
    </location>
</feature>
<evidence type="ECO:0000259" key="16">
    <source>
        <dbReference type="Pfam" id="PF16900"/>
    </source>
</evidence>
<evidence type="ECO:0000256" key="2">
    <source>
        <dbReference type="ARBA" id="ARBA00005690"/>
    </source>
</evidence>
<dbReference type="OrthoDB" id="1751331at2759"/>
<evidence type="ECO:0000256" key="11">
    <source>
        <dbReference type="RuleBase" id="RU364130"/>
    </source>
</evidence>
<protein>
    <recommendedName>
        <fullName evidence="11">Replication protein A subunit</fullName>
    </recommendedName>
</protein>
<keyword evidence="4 11" id="KW-0479">Metal-binding</keyword>
<keyword evidence="6 11" id="KW-0862">Zinc</keyword>
<dbReference type="AlphaFoldDB" id="A0A067RKT9"/>
<keyword evidence="3 11" id="KW-0235">DNA replication</keyword>
<evidence type="ECO:0000259" key="15">
    <source>
        <dbReference type="Pfam" id="PF08646"/>
    </source>
</evidence>
<dbReference type="SUPFAM" id="SSF50249">
    <property type="entry name" value="Nucleic acid-binding proteins"/>
    <property type="match status" value="4"/>
</dbReference>
<keyword evidence="5 11" id="KW-0863">Zinc-finger</keyword>